<protein>
    <submittedName>
        <fullName evidence="2">Uncharacterized protein</fullName>
    </submittedName>
</protein>
<accession>A0AAV1B5S9</accession>
<sequence>MGKAHVIEEDYMNDELDSRDDDDNCDERPYVVRFSEEDALIKDFIFKGPANTTEDLPTQASQTSKVHLVPKKGGGLRGMSTMAQGYFEAYETKMIKIVCNNNAFISTRGGLRALVIDEATNNDEGTVNKEVKINDATSKEVPTVNETNFNEGPIVNEEQPT</sequence>
<feature type="region of interest" description="Disordered" evidence="1">
    <location>
        <begin position="1"/>
        <end position="25"/>
    </location>
</feature>
<feature type="compositionally biased region" description="Acidic residues" evidence="1">
    <location>
        <begin position="9"/>
        <end position="25"/>
    </location>
</feature>
<evidence type="ECO:0000313" key="2">
    <source>
        <dbReference type="EMBL" id="CAI8616827.1"/>
    </source>
</evidence>
<evidence type="ECO:0000256" key="1">
    <source>
        <dbReference type="SAM" id="MobiDB-lite"/>
    </source>
</evidence>
<gene>
    <name evidence="2" type="ORF">VFH_VI047080</name>
</gene>
<organism evidence="2 3">
    <name type="scientific">Vicia faba</name>
    <name type="common">Broad bean</name>
    <name type="synonym">Faba vulgaris</name>
    <dbReference type="NCBI Taxonomy" id="3906"/>
    <lineage>
        <taxon>Eukaryota</taxon>
        <taxon>Viridiplantae</taxon>
        <taxon>Streptophyta</taxon>
        <taxon>Embryophyta</taxon>
        <taxon>Tracheophyta</taxon>
        <taxon>Spermatophyta</taxon>
        <taxon>Magnoliopsida</taxon>
        <taxon>eudicotyledons</taxon>
        <taxon>Gunneridae</taxon>
        <taxon>Pentapetalae</taxon>
        <taxon>rosids</taxon>
        <taxon>fabids</taxon>
        <taxon>Fabales</taxon>
        <taxon>Fabaceae</taxon>
        <taxon>Papilionoideae</taxon>
        <taxon>50 kb inversion clade</taxon>
        <taxon>NPAAA clade</taxon>
        <taxon>Hologalegina</taxon>
        <taxon>IRL clade</taxon>
        <taxon>Fabeae</taxon>
        <taxon>Vicia</taxon>
    </lineage>
</organism>
<dbReference type="AlphaFoldDB" id="A0AAV1B5S9"/>
<name>A0AAV1B5S9_VICFA</name>
<dbReference type="Proteomes" id="UP001157006">
    <property type="component" value="Chromosome 6"/>
</dbReference>
<dbReference type="EMBL" id="OX451741">
    <property type="protein sequence ID" value="CAI8616827.1"/>
    <property type="molecule type" value="Genomic_DNA"/>
</dbReference>
<keyword evidence="3" id="KW-1185">Reference proteome</keyword>
<proteinExistence type="predicted"/>
<reference evidence="2 3" key="1">
    <citation type="submission" date="2023-01" db="EMBL/GenBank/DDBJ databases">
        <authorList>
            <person name="Kreplak J."/>
        </authorList>
    </citation>
    <scope>NUCLEOTIDE SEQUENCE [LARGE SCALE GENOMIC DNA]</scope>
</reference>
<evidence type="ECO:0000313" key="3">
    <source>
        <dbReference type="Proteomes" id="UP001157006"/>
    </source>
</evidence>